<dbReference type="Pfam" id="PF00015">
    <property type="entry name" value="MCPsignal"/>
    <property type="match status" value="1"/>
</dbReference>
<feature type="transmembrane region" description="Helical" evidence="9">
    <location>
        <begin position="7"/>
        <end position="30"/>
    </location>
</feature>
<evidence type="ECO:0000256" key="3">
    <source>
        <dbReference type="ARBA" id="ARBA00022692"/>
    </source>
</evidence>
<organism evidence="11 12">
    <name type="scientific">Marinobacter daepoensis</name>
    <dbReference type="NCBI Taxonomy" id="262077"/>
    <lineage>
        <taxon>Bacteria</taxon>
        <taxon>Pseudomonadati</taxon>
        <taxon>Pseudomonadota</taxon>
        <taxon>Gammaproteobacteria</taxon>
        <taxon>Pseudomonadales</taxon>
        <taxon>Marinobacteraceae</taxon>
        <taxon>Marinobacter</taxon>
    </lineage>
</organism>
<dbReference type="Gene3D" id="1.10.287.950">
    <property type="entry name" value="Methyl-accepting chemotaxis protein"/>
    <property type="match status" value="1"/>
</dbReference>
<gene>
    <name evidence="11" type="ORF">JYP53_14310</name>
</gene>
<reference evidence="11 12" key="1">
    <citation type="submission" date="2021-02" db="EMBL/GenBank/DDBJ databases">
        <title>PHA producing bacteria isolated from coastal sediment in Guangdong, Shenzhen.</title>
        <authorList>
            <person name="Zheng W."/>
            <person name="Yu S."/>
            <person name="Huang Y."/>
        </authorList>
    </citation>
    <scope>NUCLEOTIDE SEQUENCE [LARGE SCALE GENOMIC DNA]</scope>
    <source>
        <strain evidence="11 12">TN21-5</strain>
    </source>
</reference>
<keyword evidence="3 9" id="KW-0812">Transmembrane</keyword>
<keyword evidence="5 9" id="KW-0472">Membrane</keyword>
<keyword evidence="12" id="KW-1185">Reference proteome</keyword>
<keyword evidence="6 8" id="KW-0807">Transducer</keyword>
<comment type="similarity">
    <text evidence="7">Belongs to the methyl-accepting chemotaxis (MCP) protein family.</text>
</comment>
<feature type="transmembrane region" description="Helical" evidence="9">
    <location>
        <begin position="36"/>
        <end position="54"/>
    </location>
</feature>
<name>A0ABS3BHS3_9GAMM</name>
<dbReference type="PANTHER" id="PTHR32089">
    <property type="entry name" value="METHYL-ACCEPTING CHEMOTAXIS PROTEIN MCPB"/>
    <property type="match status" value="1"/>
</dbReference>
<evidence type="ECO:0000313" key="12">
    <source>
        <dbReference type="Proteomes" id="UP000664344"/>
    </source>
</evidence>
<evidence type="ECO:0000256" key="7">
    <source>
        <dbReference type="ARBA" id="ARBA00029447"/>
    </source>
</evidence>
<dbReference type="SMART" id="SM00283">
    <property type="entry name" value="MA"/>
    <property type="match status" value="1"/>
</dbReference>
<evidence type="ECO:0000256" key="5">
    <source>
        <dbReference type="ARBA" id="ARBA00023136"/>
    </source>
</evidence>
<dbReference type="InterPro" id="IPR004089">
    <property type="entry name" value="MCPsignal_dom"/>
</dbReference>
<proteinExistence type="inferred from homology"/>
<evidence type="ECO:0000256" key="4">
    <source>
        <dbReference type="ARBA" id="ARBA00022989"/>
    </source>
</evidence>
<keyword evidence="2" id="KW-0145">Chemotaxis</keyword>
<dbReference type="EMBL" id="JAFKDB010000019">
    <property type="protein sequence ID" value="MBN7771073.1"/>
    <property type="molecule type" value="Genomic_DNA"/>
</dbReference>
<dbReference type="SUPFAM" id="SSF58104">
    <property type="entry name" value="Methyl-accepting chemotaxis protein (MCP) signaling domain"/>
    <property type="match status" value="1"/>
</dbReference>
<evidence type="ECO:0000256" key="9">
    <source>
        <dbReference type="SAM" id="Phobius"/>
    </source>
</evidence>
<evidence type="ECO:0000256" key="1">
    <source>
        <dbReference type="ARBA" id="ARBA00004370"/>
    </source>
</evidence>
<dbReference type="PANTHER" id="PTHR32089:SF120">
    <property type="entry name" value="METHYL-ACCEPTING CHEMOTAXIS PROTEIN TLPQ"/>
    <property type="match status" value="1"/>
</dbReference>
<sequence length="547" mass="58895">MGLLDRTVLLWGAGIAVALSLAGLLVAPVIGLDAASLLIGLLSGLAVAAVYLVVRVLEPIERSLDGLNDGSLAGNHPLRVRCAQLLADARAGKALVETLSASADKNAISAAEVSFAADQVKQRLDRQVEETAQMADYAGRITDSVRESSEQAANAATMALQNREVSVEGRQSLVSAIESVRLVHQQSAENLRLIQALDEKSGKIQGVTSTIQGIAEQTNLLALNAAIEAARAGEQGRGFAVVADEVRQLAGRTAQATSEVAETLDEIQNDTKLIVSRIESLAATVEAGLVSVEGVGGQLDQIRDQSDRVQQQVARIAEIDQSNEQSLAQVFSAIETVRDHLSESDASVASLAGQASTLMELAEMANAAFALNSSESYHRRFYEQALEGAAQISSLFERALQDGRLDEAALFDKQRKPVPNTDPLQYSSRFDQYTDQVLPTVQESIKNAHEAIVFSIACAPDGYVPTHNKAFAHPPTGNREVDLIKSRSKRLFNDRTGIRCGSHTEPMLLQTYRRDTGEIMHDLSVPVYVNGKHWGGFRIGYRPDEHG</sequence>
<feature type="domain" description="Methyl-accepting transducer" evidence="10">
    <location>
        <begin position="102"/>
        <end position="338"/>
    </location>
</feature>
<comment type="subcellular location">
    <subcellularLocation>
        <location evidence="1">Membrane</location>
    </subcellularLocation>
</comment>
<evidence type="ECO:0000313" key="11">
    <source>
        <dbReference type="EMBL" id="MBN7771073.1"/>
    </source>
</evidence>
<evidence type="ECO:0000259" key="10">
    <source>
        <dbReference type="PROSITE" id="PS50111"/>
    </source>
</evidence>
<evidence type="ECO:0000256" key="2">
    <source>
        <dbReference type="ARBA" id="ARBA00022500"/>
    </source>
</evidence>
<dbReference type="Proteomes" id="UP000664344">
    <property type="component" value="Unassembled WGS sequence"/>
</dbReference>
<dbReference type="PROSITE" id="PS50111">
    <property type="entry name" value="CHEMOTAXIS_TRANSDUC_2"/>
    <property type="match status" value="1"/>
</dbReference>
<comment type="caution">
    <text evidence="11">The sequence shown here is derived from an EMBL/GenBank/DDBJ whole genome shotgun (WGS) entry which is preliminary data.</text>
</comment>
<keyword evidence="4 9" id="KW-1133">Transmembrane helix</keyword>
<protein>
    <submittedName>
        <fullName evidence="11">Methyl-accepting chemotaxis protein</fullName>
    </submittedName>
</protein>
<accession>A0ABS3BHS3</accession>
<evidence type="ECO:0000256" key="8">
    <source>
        <dbReference type="PROSITE-ProRule" id="PRU00284"/>
    </source>
</evidence>
<evidence type="ECO:0000256" key="6">
    <source>
        <dbReference type="ARBA" id="ARBA00023224"/>
    </source>
</evidence>
<dbReference type="RefSeq" id="WP_029652723.1">
    <property type="nucleotide sequence ID" value="NZ_JAFKDB010000019.1"/>
</dbReference>